<evidence type="ECO:0000313" key="3">
    <source>
        <dbReference type="Proteomes" id="UP001174691"/>
    </source>
</evidence>
<proteinExistence type="predicted"/>
<feature type="chain" id="PRO_5041398561" description="Hypersensitive response-inducing protein" evidence="1">
    <location>
        <begin position="18"/>
        <end position="152"/>
    </location>
</feature>
<evidence type="ECO:0008006" key="4">
    <source>
        <dbReference type="Google" id="ProtNLM"/>
    </source>
</evidence>
<keyword evidence="3" id="KW-1185">Reference proteome</keyword>
<accession>A0AA38RGL8</accession>
<dbReference type="AlphaFoldDB" id="A0AA38RGL8"/>
<reference evidence="2" key="1">
    <citation type="submission" date="2022-07" db="EMBL/GenBank/DDBJ databases">
        <title>Fungi with potential for degradation of polypropylene.</title>
        <authorList>
            <person name="Gostincar C."/>
        </authorList>
    </citation>
    <scope>NUCLEOTIDE SEQUENCE</scope>
    <source>
        <strain evidence="2">EXF-13287</strain>
    </source>
</reference>
<sequence>MKSFAAAALALLSAVSAAPLETRQTSTEFDVTGFSAECIPHSSQCFFNLNVTVSASITTSCPATALSYQTLPDLPPTGCADNSVTVSFTHVEGGADLEINWGYEAGCNLTGTRFIPDSEIVWENTQIPTGMVQRYEGPKDFVIGDLQAIAVV</sequence>
<dbReference type="EMBL" id="JANBVN010000093">
    <property type="protein sequence ID" value="KAJ9145146.1"/>
    <property type="molecule type" value="Genomic_DNA"/>
</dbReference>
<name>A0AA38RGL8_9PEZI</name>
<protein>
    <recommendedName>
        <fullName evidence="4">Hypersensitive response-inducing protein</fullName>
    </recommendedName>
</protein>
<feature type="signal peptide" evidence="1">
    <location>
        <begin position="1"/>
        <end position="17"/>
    </location>
</feature>
<evidence type="ECO:0000313" key="2">
    <source>
        <dbReference type="EMBL" id="KAJ9145146.1"/>
    </source>
</evidence>
<comment type="caution">
    <text evidence="2">The sequence shown here is derived from an EMBL/GenBank/DDBJ whole genome shotgun (WGS) entry which is preliminary data.</text>
</comment>
<keyword evidence="1" id="KW-0732">Signal</keyword>
<dbReference type="Proteomes" id="UP001174691">
    <property type="component" value="Unassembled WGS sequence"/>
</dbReference>
<evidence type="ECO:0000256" key="1">
    <source>
        <dbReference type="SAM" id="SignalP"/>
    </source>
</evidence>
<organism evidence="2 3">
    <name type="scientific">Coniochaeta hoffmannii</name>
    <dbReference type="NCBI Taxonomy" id="91930"/>
    <lineage>
        <taxon>Eukaryota</taxon>
        <taxon>Fungi</taxon>
        <taxon>Dikarya</taxon>
        <taxon>Ascomycota</taxon>
        <taxon>Pezizomycotina</taxon>
        <taxon>Sordariomycetes</taxon>
        <taxon>Sordariomycetidae</taxon>
        <taxon>Coniochaetales</taxon>
        <taxon>Coniochaetaceae</taxon>
        <taxon>Coniochaeta</taxon>
    </lineage>
</organism>
<gene>
    <name evidence="2" type="ORF">NKR19_g6198</name>
</gene>